<dbReference type="AlphaFoldDB" id="K7YM75"/>
<gene>
    <name evidence="1" type="ORF">A1OE_414</name>
</gene>
<keyword evidence="2" id="KW-1185">Reference proteome</keyword>
<accession>K7YM75</accession>
<dbReference type="Proteomes" id="UP000010077">
    <property type="component" value="Chromosome"/>
</dbReference>
<reference evidence="1 2" key="1">
    <citation type="journal article" date="2012" name="Proc. Natl. Acad. Sci. U.S.A.">
        <title>Genome streamlining and chemical defense in a coral reef symbiosis.</title>
        <authorList>
            <person name="Kwan J.C."/>
            <person name="Donia M.S."/>
            <person name="Han A.W."/>
            <person name="Hirose E."/>
            <person name="Haygood M.G."/>
            <person name="Schmidt E.W."/>
        </authorList>
    </citation>
    <scope>NUCLEOTIDE SEQUENCE [LARGE SCALE GENOMIC DNA]</scope>
    <source>
        <strain evidence="1 2">L2</strain>
    </source>
</reference>
<sequence>MKFITLIKCSTACNIARKKNISIKLTCLRYCYAKQQLNNRIIYSLIMPLQVDIL</sequence>
<organism evidence="1 2">
    <name type="scientific">Candidatus Endolissoclinum faulkneri L2</name>
    <dbReference type="NCBI Taxonomy" id="1193729"/>
    <lineage>
        <taxon>Bacteria</taxon>
        <taxon>Pseudomonadati</taxon>
        <taxon>Pseudomonadota</taxon>
        <taxon>Alphaproteobacteria</taxon>
        <taxon>Rhodospirillales</taxon>
        <taxon>Rhodospirillaceae</taxon>
        <taxon>Candidatus Endolissoclinum</taxon>
    </lineage>
</organism>
<evidence type="ECO:0000313" key="1">
    <source>
        <dbReference type="EMBL" id="AFX98607.1"/>
    </source>
</evidence>
<protein>
    <submittedName>
        <fullName evidence="1">Uncharacterized protein</fullName>
    </submittedName>
</protein>
<dbReference type="KEGG" id="thal:A1OE_414"/>
<dbReference type="HOGENOM" id="CLU_3041476_0_0_5"/>
<evidence type="ECO:0000313" key="2">
    <source>
        <dbReference type="Proteomes" id="UP000010077"/>
    </source>
</evidence>
<proteinExistence type="predicted"/>
<dbReference type="EMBL" id="CP003539">
    <property type="protein sequence ID" value="AFX98607.1"/>
    <property type="molecule type" value="Genomic_DNA"/>
</dbReference>
<name>K7YM75_9PROT</name>